<dbReference type="EMBL" id="JAPWDO010000006">
    <property type="protein sequence ID" value="KAJ5465985.1"/>
    <property type="molecule type" value="Genomic_DNA"/>
</dbReference>
<feature type="region of interest" description="Disordered" evidence="1">
    <location>
        <begin position="47"/>
        <end position="75"/>
    </location>
</feature>
<reference evidence="2" key="2">
    <citation type="journal article" date="2023" name="IMA Fungus">
        <title>Comparative genomic study of the Penicillium genus elucidates a diverse pangenome and 15 lateral gene transfer events.</title>
        <authorList>
            <person name="Petersen C."/>
            <person name="Sorensen T."/>
            <person name="Nielsen M.R."/>
            <person name="Sondergaard T.E."/>
            <person name="Sorensen J.L."/>
            <person name="Fitzpatrick D.A."/>
            <person name="Frisvad J.C."/>
            <person name="Nielsen K.L."/>
        </authorList>
    </citation>
    <scope>NUCLEOTIDE SEQUENCE</scope>
    <source>
        <strain evidence="2">IBT 17660</strain>
    </source>
</reference>
<protein>
    <submittedName>
        <fullName evidence="2">Uncharacterized protein</fullName>
    </submittedName>
</protein>
<evidence type="ECO:0000256" key="1">
    <source>
        <dbReference type="SAM" id="MobiDB-lite"/>
    </source>
</evidence>
<accession>A0A9X0BIE8</accession>
<gene>
    <name evidence="2" type="ORF">N7530_009772</name>
</gene>
<dbReference type="AlphaFoldDB" id="A0A9X0BIE8"/>
<proteinExistence type="predicted"/>
<keyword evidence="3" id="KW-1185">Reference proteome</keyword>
<feature type="compositionally biased region" description="Polar residues" evidence="1">
    <location>
        <begin position="631"/>
        <end position="685"/>
    </location>
</feature>
<sequence length="815" mass="89791">MNLHRKVSSSHVFILFTLSRHLPVIKVNNTVLEEIVRRDQILRRNLQSSQRSAGSPFPPESAEFPANSTPAPGGTASLDMMAIETQNTDVKASASKRGTGATKNFSKNRVWPSGVLKELPKWFEDQVLKELSQEEIAQNFHRRFKQKRTFHAIEAKVYYLTGKSPFRKRAKKTSGKTPVSLTSRSSPPPSQPSESVSQQLMTRSNIEVQALHLAPNLLPYLSSEGHEEGNLYTLHGVQTIDPESRSSNSHAVLGQESPTQVSSCLRNSQEHVLQSGQRQSECSVRRPQAGESSKAHAAIPDLVPGTQPRNENSINVLAATSATSGTVDPYLPRNSLLGSPRISRPIQSPICHHSEDDNTYELGQKLPHRTDTSAMHVERTDTAHDKPSGRLSPRTPSRESPLARGSANENSNNERHTESGPAMLTVPRESTPFQVHEPSSAGNSTEHHSGDCRTDGPIPNTSGFLFDEELIKRCRYEKSQAQATRSHRPWNERHLNRLPEWYLKRKSLPKEKLEVEFLRDFGHYRTFSAIVTACRKKIKAASRHEETTSAPSLGQLAPVVSVDITRVSRSPNAIIGSGNPSLNSSHLTEPNISEMAPLVQMESNERDTAPGGQGVQQTPTKSIVEQRSDDQNVSQQEGPQRANYSELSTETPEGAGNQRSLSIGISHSNIPQPGTRTNMQNASQYQERDVDIQPPNDPQPTYVQNPVPSCPSNSQIANTRPSHFCRPNSRSGISQTSGVPGSTHTGGSFTPYTSGPMHPDMRSEAVVPISVSSPFLSNPPSLPHYPVHELQGRGAERYQGPPLPSLAQQMYYHRA</sequence>
<comment type="caution">
    <text evidence="2">The sequence shown here is derived from an EMBL/GenBank/DDBJ whole genome shotgun (WGS) entry which is preliminary data.</text>
</comment>
<organism evidence="2 3">
    <name type="scientific">Penicillium desertorum</name>
    <dbReference type="NCBI Taxonomy" id="1303715"/>
    <lineage>
        <taxon>Eukaryota</taxon>
        <taxon>Fungi</taxon>
        <taxon>Dikarya</taxon>
        <taxon>Ascomycota</taxon>
        <taxon>Pezizomycotina</taxon>
        <taxon>Eurotiomycetes</taxon>
        <taxon>Eurotiomycetidae</taxon>
        <taxon>Eurotiales</taxon>
        <taxon>Aspergillaceae</taxon>
        <taxon>Penicillium</taxon>
    </lineage>
</organism>
<feature type="region of interest" description="Disordered" evidence="1">
    <location>
        <begin position="626"/>
        <end position="704"/>
    </location>
</feature>
<feature type="compositionally biased region" description="Basic and acidic residues" evidence="1">
    <location>
        <begin position="445"/>
        <end position="454"/>
    </location>
</feature>
<feature type="non-terminal residue" evidence="2">
    <location>
        <position position="1"/>
    </location>
</feature>
<evidence type="ECO:0000313" key="2">
    <source>
        <dbReference type="EMBL" id="KAJ5465985.1"/>
    </source>
</evidence>
<feature type="compositionally biased region" description="Basic and acidic residues" evidence="1">
    <location>
        <begin position="368"/>
        <end position="388"/>
    </location>
</feature>
<name>A0A9X0BIE8_9EURO</name>
<reference evidence="2" key="1">
    <citation type="submission" date="2022-12" db="EMBL/GenBank/DDBJ databases">
        <authorList>
            <person name="Petersen C."/>
        </authorList>
    </citation>
    <scope>NUCLEOTIDE SEQUENCE</scope>
    <source>
        <strain evidence="2">IBT 17660</strain>
    </source>
</reference>
<feature type="region of interest" description="Disordered" evidence="1">
    <location>
        <begin position="241"/>
        <end position="310"/>
    </location>
</feature>
<feature type="region of interest" description="Disordered" evidence="1">
    <location>
        <begin position="324"/>
        <end position="459"/>
    </location>
</feature>
<dbReference type="OrthoDB" id="4365878at2759"/>
<evidence type="ECO:0000313" key="3">
    <source>
        <dbReference type="Proteomes" id="UP001147760"/>
    </source>
</evidence>
<dbReference type="Proteomes" id="UP001147760">
    <property type="component" value="Unassembled WGS sequence"/>
</dbReference>
<feature type="region of interest" description="Disordered" evidence="1">
    <location>
        <begin position="167"/>
        <end position="200"/>
    </location>
</feature>
<feature type="compositionally biased region" description="Polar residues" evidence="1">
    <location>
        <begin position="245"/>
        <end position="282"/>
    </location>
</feature>